<evidence type="ECO:0000313" key="16">
    <source>
        <dbReference type="Proteomes" id="UP001140979"/>
    </source>
</evidence>
<dbReference type="RefSeq" id="WP_274682751.1">
    <property type="nucleotide sequence ID" value="NZ_JAKNBA010000005.1"/>
</dbReference>
<proteinExistence type="inferred from homology"/>
<dbReference type="InterPro" id="IPR010255">
    <property type="entry name" value="Haem_peroxidase_sf"/>
</dbReference>
<comment type="catalytic activity">
    <reaction evidence="7 12 13">
        <text>2 H2O2 = O2 + 2 H2O</text>
        <dbReference type="Rhea" id="RHEA:20309"/>
        <dbReference type="ChEBI" id="CHEBI:15377"/>
        <dbReference type="ChEBI" id="CHEBI:15379"/>
        <dbReference type="ChEBI" id="CHEBI:16240"/>
        <dbReference type="EC" id="1.11.1.21"/>
    </reaction>
</comment>
<feature type="binding site" description="axial binding residue" evidence="12">
    <location>
        <position position="267"/>
    </location>
    <ligand>
        <name>heme b</name>
        <dbReference type="ChEBI" id="CHEBI:60344"/>
    </ligand>
    <ligandPart>
        <name>Fe</name>
        <dbReference type="ChEBI" id="CHEBI:18248"/>
    </ligandPart>
</feature>
<accession>A0A9X4IP57</accession>
<dbReference type="FunFam" id="1.10.520.10:FF:000002">
    <property type="entry name" value="Catalase-peroxidase"/>
    <property type="match status" value="1"/>
</dbReference>
<feature type="site" description="Transition state stabilizer" evidence="12">
    <location>
        <position position="95"/>
    </location>
</feature>
<dbReference type="InterPro" id="IPR002016">
    <property type="entry name" value="Haem_peroxidase"/>
</dbReference>
<evidence type="ECO:0000256" key="9">
    <source>
        <dbReference type="ARBA" id="ARBA00060838"/>
    </source>
</evidence>
<dbReference type="GO" id="GO:0004096">
    <property type="term" value="F:catalase activity"/>
    <property type="evidence" value="ECO:0007669"/>
    <property type="project" value="UniProtKB-UniRule"/>
</dbReference>
<evidence type="ECO:0000259" key="14">
    <source>
        <dbReference type="PROSITE" id="PS50873"/>
    </source>
</evidence>
<gene>
    <name evidence="12 15" type="primary">katG</name>
    <name evidence="15" type="ORF">L9W94_04655</name>
</gene>
<keyword evidence="3 12" id="KW-0479">Metal-binding</keyword>
<feature type="cross-link" description="Tryptophyl-tyrosyl-methioninium (Tyr-Met) (with Trp-98)" evidence="12">
    <location>
        <begin position="226"/>
        <end position="252"/>
    </location>
</feature>
<evidence type="ECO:0000256" key="5">
    <source>
        <dbReference type="ARBA" id="ARBA00023004"/>
    </source>
</evidence>
<keyword evidence="6 12" id="KW-0376">Hydrogen peroxide</keyword>
<dbReference type="SUPFAM" id="SSF48113">
    <property type="entry name" value="Heme-dependent peroxidases"/>
    <property type="match status" value="2"/>
</dbReference>
<dbReference type="Gene3D" id="1.10.520.10">
    <property type="match status" value="2"/>
</dbReference>
<evidence type="ECO:0000256" key="13">
    <source>
        <dbReference type="RuleBase" id="RU003451"/>
    </source>
</evidence>
<comment type="function">
    <text evidence="12">Bifunctional enzyme with both catalase and broad-spectrum peroxidase activity.</text>
</comment>
<evidence type="ECO:0000256" key="4">
    <source>
        <dbReference type="ARBA" id="ARBA00023002"/>
    </source>
</evidence>
<protein>
    <recommendedName>
        <fullName evidence="11 12">Catalase-peroxidase</fullName>
        <shortName evidence="12">CP</shortName>
        <ecNumber evidence="10 12">1.11.1.21</ecNumber>
    </recommendedName>
    <alternativeName>
        <fullName evidence="12">Peroxidase/catalase</fullName>
    </alternativeName>
</protein>
<organism evidence="15 16">
    <name type="scientific">Vibrio aestuarianus</name>
    <dbReference type="NCBI Taxonomy" id="28171"/>
    <lineage>
        <taxon>Bacteria</taxon>
        <taxon>Pseudomonadati</taxon>
        <taxon>Pseudomonadota</taxon>
        <taxon>Gammaproteobacteria</taxon>
        <taxon>Vibrionales</taxon>
        <taxon>Vibrionaceae</taxon>
        <taxon>Vibrio</taxon>
    </lineage>
</organism>
<dbReference type="NCBIfam" id="TIGR00198">
    <property type="entry name" value="cat_per_HPI"/>
    <property type="match status" value="1"/>
</dbReference>
<dbReference type="EC" id="1.11.1.21" evidence="10 12"/>
<dbReference type="GO" id="GO:0046872">
    <property type="term" value="F:metal ion binding"/>
    <property type="evidence" value="ECO:0007669"/>
    <property type="project" value="UniProtKB-KW"/>
</dbReference>
<dbReference type="GO" id="GO:0042744">
    <property type="term" value="P:hydrogen peroxide catabolic process"/>
    <property type="evidence" value="ECO:0007669"/>
    <property type="project" value="UniProtKB-KW"/>
</dbReference>
<dbReference type="CDD" id="cd00649">
    <property type="entry name" value="catalase_peroxidase_1"/>
    <property type="match status" value="1"/>
</dbReference>
<comment type="cofactor">
    <cofactor evidence="12">
        <name>heme b</name>
        <dbReference type="ChEBI" id="CHEBI:60344"/>
    </cofactor>
    <text evidence="12">Binds 1 heme b (iron(II)-protoporphyrin IX) group per dimer.</text>
</comment>
<dbReference type="Gene3D" id="1.10.420.10">
    <property type="entry name" value="Peroxidase, domain 2"/>
    <property type="match status" value="2"/>
</dbReference>
<dbReference type="GO" id="GO:0005829">
    <property type="term" value="C:cytosol"/>
    <property type="evidence" value="ECO:0007669"/>
    <property type="project" value="UniProtKB-ARBA"/>
</dbReference>
<comment type="caution">
    <text evidence="15">The sequence shown here is derived from an EMBL/GenBank/DDBJ whole genome shotgun (WGS) entry which is preliminary data.</text>
</comment>
<evidence type="ECO:0000256" key="7">
    <source>
        <dbReference type="ARBA" id="ARBA00049145"/>
    </source>
</evidence>
<evidence type="ECO:0000256" key="6">
    <source>
        <dbReference type="ARBA" id="ARBA00023324"/>
    </source>
</evidence>
<evidence type="ECO:0000256" key="10">
    <source>
        <dbReference type="ARBA" id="ARBA00067012"/>
    </source>
</evidence>
<dbReference type="PROSITE" id="PS00436">
    <property type="entry name" value="PEROXIDASE_2"/>
    <property type="match status" value="1"/>
</dbReference>
<sequence>MENKGMGSGGKCPVMHGGVTSADLSNMDWWPKALNLDILHQHDHKTNPMGADFNYREALKKLDVDGLKNDLKALMTNSQEWWPADWGHYGGLMIRMAWHSAGTYRIADGRGGGGTGSQRFAPLNSWPDNANLDKARRLLWPIKQKYGNKISWADLILLAGTIAYESMGLNTFGFAFGREDIWHPEKDTYWGSEKEWLAPSGSKDSRYSGQRDLENPLAAVMMGLIYVNPEGVDGNPDPLKTAQDMRVTFARMAMNDEETVALTAGGHTVGKAHGNGDAANLGAEPEGAELEEQGLGWNNHVKRGIGRNTVTSGIEGAWTTNPTQWDNGYFYLLFTYDWQLTKSPAGAWQWEPIDIKEEDKPVDVEDPTIRYNPIMTDADMALKMDPEYRKIAERFYKDPAYFDDMFARAWFKLTHRDMGPKTRYLGPDVPQEDLIWQDPVPVGNSHYDIDVVKASIAASGLSVSELVSTAWDSARTFRGSDKRGGANGARIRLAPQKDWQGNEPERLNKVLTVLQSIATEAAISIADTIVLAGNVGVEMAAKAAGFDVSVPFAPGRGDATLEQTDVESFDVLEPLADGFRNWLKQDYAVNPEEMLLDRAQLMRLTAPEMTVLLGGMRMLGTNYGDTAHGVFTDKLGVLSTDFFVNLTDMRYTWKPKGRNLYEICERSTGEMKWTATRVDLVFGSNSILRSYAEIYAQDDNKEKFVKDFVAAWTKVMNADRFDLL</sequence>
<evidence type="ECO:0000256" key="11">
    <source>
        <dbReference type="ARBA" id="ARBA00074141"/>
    </source>
</evidence>
<evidence type="ECO:0000256" key="1">
    <source>
        <dbReference type="ARBA" id="ARBA00022559"/>
    </source>
</evidence>
<dbReference type="GO" id="GO:0070301">
    <property type="term" value="P:cellular response to hydrogen peroxide"/>
    <property type="evidence" value="ECO:0007669"/>
    <property type="project" value="TreeGrafter"/>
</dbReference>
<dbReference type="PANTHER" id="PTHR30555">
    <property type="entry name" value="HYDROPEROXIDASE I, BIFUNCTIONAL CATALASE-PEROXIDASE"/>
    <property type="match status" value="1"/>
</dbReference>
<dbReference type="CDD" id="cd08200">
    <property type="entry name" value="catalase_peroxidase_2"/>
    <property type="match status" value="1"/>
</dbReference>
<comment type="caution">
    <text evidence="12">Lacks conserved residue(s) required for the propagation of feature annotation.</text>
</comment>
<keyword evidence="2 12" id="KW-0349">Heme</keyword>
<keyword evidence="5 12" id="KW-0408">Iron</keyword>
<comment type="PTM">
    <text evidence="12">Formation of the three residue Trp-Tyr-Met cross-link is important for the catalase, but not the peroxidase activity of the enzyme.</text>
</comment>
<evidence type="ECO:0000256" key="8">
    <source>
        <dbReference type="ARBA" id="ARBA00051651"/>
    </source>
</evidence>
<feature type="active site" description="Proton acceptor" evidence="12">
    <location>
        <position position="99"/>
    </location>
</feature>
<keyword evidence="1 12" id="KW-0575">Peroxidase</keyword>
<name>A0A9X4IP57_9VIBR</name>
<keyword evidence="4 12" id="KW-0560">Oxidoreductase</keyword>
<dbReference type="FunFam" id="1.10.420.10:FF:000004">
    <property type="entry name" value="Catalase-peroxidase"/>
    <property type="match status" value="1"/>
</dbReference>
<dbReference type="HAMAP" id="MF_01961">
    <property type="entry name" value="Catal_peroxid"/>
    <property type="match status" value="1"/>
</dbReference>
<dbReference type="PROSITE" id="PS50873">
    <property type="entry name" value="PEROXIDASE_4"/>
    <property type="match status" value="1"/>
</dbReference>
<dbReference type="PANTHER" id="PTHR30555:SF6">
    <property type="entry name" value="CATALASE-PEROXIDASE"/>
    <property type="match status" value="1"/>
</dbReference>
<dbReference type="Proteomes" id="UP001140979">
    <property type="component" value="Unassembled WGS sequence"/>
</dbReference>
<feature type="domain" description="Plant heme peroxidase family profile" evidence="14">
    <location>
        <begin position="132"/>
        <end position="426"/>
    </location>
</feature>
<reference evidence="15" key="1">
    <citation type="submission" date="2022-02" db="EMBL/GenBank/DDBJ databases">
        <title>Emergence and expansion in Europe of a Vibrio aestuarianus clonal complex pathogenic for oysters.</title>
        <authorList>
            <person name="Mesnil A."/>
            <person name="Travers M.-A."/>
        </authorList>
    </citation>
    <scope>NUCLEOTIDE SEQUENCE</scope>
    <source>
        <strain evidence="15">19_064_11T1</strain>
    </source>
</reference>
<evidence type="ECO:0000256" key="3">
    <source>
        <dbReference type="ARBA" id="ARBA00022723"/>
    </source>
</evidence>
<dbReference type="InterPro" id="IPR000763">
    <property type="entry name" value="Catalase_peroxidase"/>
</dbReference>
<dbReference type="Pfam" id="PF00141">
    <property type="entry name" value="peroxidase"/>
    <property type="match status" value="2"/>
</dbReference>
<evidence type="ECO:0000256" key="2">
    <source>
        <dbReference type="ARBA" id="ARBA00022617"/>
    </source>
</evidence>
<evidence type="ECO:0000313" key="15">
    <source>
        <dbReference type="EMBL" id="MDE1241451.1"/>
    </source>
</evidence>
<dbReference type="InterPro" id="IPR019794">
    <property type="entry name" value="Peroxidases_AS"/>
</dbReference>
<dbReference type="AlphaFoldDB" id="A0A9X4IP57"/>
<dbReference type="EMBL" id="JAKNBA010000005">
    <property type="protein sequence ID" value="MDE1241451.1"/>
    <property type="molecule type" value="Genomic_DNA"/>
</dbReference>
<comment type="similarity">
    <text evidence="9 12 13">Belongs to the peroxidase family. Peroxidase/catalase subfamily.</text>
</comment>
<dbReference type="PRINTS" id="PR00460">
    <property type="entry name" value="BPEROXIDASE"/>
</dbReference>
<comment type="catalytic activity">
    <reaction evidence="8 12 13">
        <text>H2O2 + AH2 = A + 2 H2O</text>
        <dbReference type="Rhea" id="RHEA:30275"/>
        <dbReference type="ChEBI" id="CHEBI:13193"/>
        <dbReference type="ChEBI" id="CHEBI:15377"/>
        <dbReference type="ChEBI" id="CHEBI:16240"/>
        <dbReference type="ChEBI" id="CHEBI:17499"/>
        <dbReference type="EC" id="1.11.1.21"/>
    </reaction>
</comment>
<dbReference type="PRINTS" id="PR00458">
    <property type="entry name" value="PEROXIDASE"/>
</dbReference>
<dbReference type="GO" id="GO:0020037">
    <property type="term" value="F:heme binding"/>
    <property type="evidence" value="ECO:0007669"/>
    <property type="project" value="InterPro"/>
</dbReference>
<evidence type="ECO:0000256" key="12">
    <source>
        <dbReference type="HAMAP-Rule" id="MF_01961"/>
    </source>
</evidence>
<dbReference type="NCBIfam" id="NF011635">
    <property type="entry name" value="PRK15061.1"/>
    <property type="match status" value="1"/>
</dbReference>
<comment type="subunit">
    <text evidence="12">Homodimer or homotetramer.</text>
</comment>
<dbReference type="FunFam" id="1.10.420.10:FF:000002">
    <property type="entry name" value="Catalase-peroxidase"/>
    <property type="match status" value="1"/>
</dbReference>